<evidence type="ECO:0000313" key="1">
    <source>
        <dbReference type="EMBL" id="RHZ89178.1"/>
    </source>
</evidence>
<protein>
    <submittedName>
        <fullName evidence="1">Uncharacterized protein</fullName>
    </submittedName>
</protein>
<dbReference type="Proteomes" id="UP000266861">
    <property type="component" value="Unassembled WGS sequence"/>
</dbReference>
<name>A0A397JQN8_9GLOM</name>
<sequence length="204" mass="23381">MEESSPDSASTLITIKNVRQELNRLSLLDSGITDDEFGNLLACITDNPNKVPDIEESLKYGNDNVKITYLRKLLESNVATKTPQNTEVKKKIINVFPGGLPYVKPEPLLYNSGANWEYQPDPSLKQILRSELKNHYENFILRHFDKANLPLYLFLSEAGTRKSRNTNEFHQTAIIISRNEANRQYQNSTDFRLIAKQNQPKFGH</sequence>
<comment type="caution">
    <text evidence="1">The sequence shown here is derived from an EMBL/GenBank/DDBJ whole genome shotgun (WGS) entry which is preliminary data.</text>
</comment>
<dbReference type="AlphaFoldDB" id="A0A397JQN8"/>
<dbReference type="OrthoDB" id="2421782at2759"/>
<reference evidence="1 2" key="1">
    <citation type="submission" date="2018-08" db="EMBL/GenBank/DDBJ databases">
        <title>Genome and evolution of the arbuscular mycorrhizal fungus Diversispora epigaea (formerly Glomus versiforme) and its bacterial endosymbionts.</title>
        <authorList>
            <person name="Sun X."/>
            <person name="Fei Z."/>
            <person name="Harrison M."/>
        </authorList>
    </citation>
    <scope>NUCLEOTIDE SEQUENCE [LARGE SCALE GENOMIC DNA]</scope>
    <source>
        <strain evidence="1 2">IT104</strain>
    </source>
</reference>
<keyword evidence="2" id="KW-1185">Reference proteome</keyword>
<proteinExistence type="predicted"/>
<accession>A0A397JQN8</accession>
<evidence type="ECO:0000313" key="2">
    <source>
        <dbReference type="Proteomes" id="UP000266861"/>
    </source>
</evidence>
<organism evidence="1 2">
    <name type="scientific">Diversispora epigaea</name>
    <dbReference type="NCBI Taxonomy" id="1348612"/>
    <lineage>
        <taxon>Eukaryota</taxon>
        <taxon>Fungi</taxon>
        <taxon>Fungi incertae sedis</taxon>
        <taxon>Mucoromycota</taxon>
        <taxon>Glomeromycotina</taxon>
        <taxon>Glomeromycetes</taxon>
        <taxon>Diversisporales</taxon>
        <taxon>Diversisporaceae</taxon>
        <taxon>Diversispora</taxon>
    </lineage>
</organism>
<gene>
    <name evidence="1" type="ORF">Glove_18g27</name>
</gene>
<dbReference type="EMBL" id="PQFF01000016">
    <property type="protein sequence ID" value="RHZ89178.1"/>
    <property type="molecule type" value="Genomic_DNA"/>
</dbReference>